<name>A0AAV4TT10_9ARAC</name>
<gene>
    <name evidence="1" type="ORF">CDAR_169871</name>
</gene>
<dbReference type="AlphaFoldDB" id="A0AAV4TT10"/>
<accession>A0AAV4TT10</accession>
<organism evidence="1 2">
    <name type="scientific">Caerostris darwini</name>
    <dbReference type="NCBI Taxonomy" id="1538125"/>
    <lineage>
        <taxon>Eukaryota</taxon>
        <taxon>Metazoa</taxon>
        <taxon>Ecdysozoa</taxon>
        <taxon>Arthropoda</taxon>
        <taxon>Chelicerata</taxon>
        <taxon>Arachnida</taxon>
        <taxon>Araneae</taxon>
        <taxon>Araneomorphae</taxon>
        <taxon>Entelegynae</taxon>
        <taxon>Araneoidea</taxon>
        <taxon>Araneidae</taxon>
        <taxon>Caerostris</taxon>
    </lineage>
</organism>
<protein>
    <submittedName>
        <fullName evidence="1">Uncharacterized protein</fullName>
    </submittedName>
</protein>
<evidence type="ECO:0000313" key="1">
    <source>
        <dbReference type="EMBL" id="GIY48196.1"/>
    </source>
</evidence>
<proteinExistence type="predicted"/>
<reference evidence="1 2" key="1">
    <citation type="submission" date="2021-06" db="EMBL/GenBank/DDBJ databases">
        <title>Caerostris darwini draft genome.</title>
        <authorList>
            <person name="Kono N."/>
            <person name="Arakawa K."/>
        </authorList>
    </citation>
    <scope>NUCLEOTIDE SEQUENCE [LARGE SCALE GENOMIC DNA]</scope>
</reference>
<keyword evidence="2" id="KW-1185">Reference proteome</keyword>
<evidence type="ECO:0000313" key="2">
    <source>
        <dbReference type="Proteomes" id="UP001054837"/>
    </source>
</evidence>
<comment type="caution">
    <text evidence="1">The sequence shown here is derived from an EMBL/GenBank/DDBJ whole genome shotgun (WGS) entry which is preliminary data.</text>
</comment>
<sequence>MPFLAKGWKKDLATLATELGEKVEVIDLRGLIMKTPIFTSEVEFVQTTLNNIIAERLENEAETKAAEQARIAREKAAEKAEEQK</sequence>
<dbReference type="EMBL" id="BPLQ01010069">
    <property type="protein sequence ID" value="GIY48196.1"/>
    <property type="molecule type" value="Genomic_DNA"/>
</dbReference>
<dbReference type="Proteomes" id="UP001054837">
    <property type="component" value="Unassembled WGS sequence"/>
</dbReference>